<dbReference type="EMBL" id="JACHHG010000001">
    <property type="protein sequence ID" value="MBB6096886.1"/>
    <property type="molecule type" value="Genomic_DNA"/>
</dbReference>
<organism evidence="10 11">
    <name type="scientific">Deinobacterium chartae</name>
    <dbReference type="NCBI Taxonomy" id="521158"/>
    <lineage>
        <taxon>Bacteria</taxon>
        <taxon>Thermotogati</taxon>
        <taxon>Deinococcota</taxon>
        <taxon>Deinococci</taxon>
        <taxon>Deinococcales</taxon>
        <taxon>Deinococcaceae</taxon>
        <taxon>Deinobacterium</taxon>
    </lineage>
</organism>
<dbReference type="Gene3D" id="1.20.1250.20">
    <property type="entry name" value="MFS general substrate transporter like domains"/>
    <property type="match status" value="1"/>
</dbReference>
<feature type="transmembrane region" description="Helical" evidence="8">
    <location>
        <begin position="333"/>
        <end position="353"/>
    </location>
</feature>
<evidence type="ECO:0000256" key="3">
    <source>
        <dbReference type="ARBA" id="ARBA00022448"/>
    </source>
</evidence>
<dbReference type="GO" id="GO:0005886">
    <property type="term" value="C:plasma membrane"/>
    <property type="evidence" value="ECO:0007669"/>
    <property type="project" value="UniProtKB-SubCell"/>
</dbReference>
<keyword evidence="3" id="KW-0813">Transport</keyword>
<dbReference type="InterPro" id="IPR004638">
    <property type="entry name" value="EmrB-like"/>
</dbReference>
<accession>A0A841HVD8</accession>
<feature type="transmembrane region" description="Helical" evidence="8">
    <location>
        <begin position="233"/>
        <end position="252"/>
    </location>
</feature>
<evidence type="ECO:0000256" key="4">
    <source>
        <dbReference type="ARBA" id="ARBA00022475"/>
    </source>
</evidence>
<dbReference type="PANTHER" id="PTHR42718">
    <property type="entry name" value="MAJOR FACILITATOR SUPERFAMILY MULTIDRUG TRANSPORTER MFSC"/>
    <property type="match status" value="1"/>
</dbReference>
<gene>
    <name evidence="10" type="ORF">HNR42_000298</name>
</gene>
<dbReference type="SUPFAM" id="SSF103473">
    <property type="entry name" value="MFS general substrate transporter"/>
    <property type="match status" value="1"/>
</dbReference>
<keyword evidence="5 8" id="KW-0812">Transmembrane</keyword>
<dbReference type="CDD" id="cd17503">
    <property type="entry name" value="MFS_LmrB_MDR_like"/>
    <property type="match status" value="1"/>
</dbReference>
<name>A0A841HVD8_9DEIO</name>
<dbReference type="Pfam" id="PF07690">
    <property type="entry name" value="MFS_1"/>
    <property type="match status" value="1"/>
</dbReference>
<evidence type="ECO:0000256" key="8">
    <source>
        <dbReference type="SAM" id="Phobius"/>
    </source>
</evidence>
<feature type="transmembrane region" description="Helical" evidence="8">
    <location>
        <begin position="200"/>
        <end position="221"/>
    </location>
</feature>
<comment type="subcellular location">
    <subcellularLocation>
        <location evidence="1">Cell membrane</location>
        <topology evidence="1">Multi-pass membrane protein</topology>
    </subcellularLocation>
</comment>
<dbReference type="PRINTS" id="PR01036">
    <property type="entry name" value="TCRTETB"/>
</dbReference>
<sequence length="492" mass="51913">MTSNHAPAQVSRSDMGIIAIMIIATFVVILNETIMNVALPRLIVDLNVTASTVQWLSTAFLLVMGILIPTTGFLIQRYSTRTLFIVAMGLFCLGTLIAGIAAGFPVLLLGRIVQAAGTAIMLPLLTTVVLALVPPERRGSVMGSLSIVISVAPAVGPTLSGLILQVLPWRFMFLFVLPIALLALFYGIARLRNVGETRTATLDIPSVLLSAVGFGGVVYGFSSAGEGGGHWDHPQVVVPLVAGVLSLIVFTLRQLRLKTPLLDLRAFRFPMFTLSTALMMVAMMALFASALLLPIYLQTVRHLEPLQVGLLLLPGGVLMGIASPIVGRLFDRYGPTVLAGSGAVLMTLILWQFTTLDASTPVARIVALQMTLNLGLALLFTPAMTTGLNQLPRQLYSHGSALSSTLQQVSGAVGTALLVTVMTTASQNYLRNSGNSASPAAQLEALTTGLHASFTVASGVALLAVVLALCLRRSQPQALEGDEVGEPAFSAH</sequence>
<dbReference type="InterPro" id="IPR020846">
    <property type="entry name" value="MFS_dom"/>
</dbReference>
<dbReference type="NCBIfam" id="TIGR00711">
    <property type="entry name" value="efflux_EmrB"/>
    <property type="match status" value="1"/>
</dbReference>
<feature type="transmembrane region" description="Helical" evidence="8">
    <location>
        <begin position="365"/>
        <end position="388"/>
    </location>
</feature>
<feature type="domain" description="Major facilitator superfamily (MFS) profile" evidence="9">
    <location>
        <begin position="17"/>
        <end position="476"/>
    </location>
</feature>
<feature type="transmembrane region" description="Helical" evidence="8">
    <location>
        <begin position="15"/>
        <end position="35"/>
    </location>
</feature>
<evidence type="ECO:0000259" key="9">
    <source>
        <dbReference type="PROSITE" id="PS50850"/>
    </source>
</evidence>
<comment type="caution">
    <text evidence="10">The sequence shown here is derived from an EMBL/GenBank/DDBJ whole genome shotgun (WGS) entry which is preliminary data.</text>
</comment>
<dbReference type="GO" id="GO:0022857">
    <property type="term" value="F:transmembrane transporter activity"/>
    <property type="evidence" value="ECO:0007669"/>
    <property type="project" value="InterPro"/>
</dbReference>
<reference evidence="10 11" key="1">
    <citation type="submission" date="2020-08" db="EMBL/GenBank/DDBJ databases">
        <title>Genomic Encyclopedia of Type Strains, Phase IV (KMG-IV): sequencing the most valuable type-strain genomes for metagenomic binning, comparative biology and taxonomic classification.</title>
        <authorList>
            <person name="Goeker M."/>
        </authorList>
    </citation>
    <scope>NUCLEOTIDE SEQUENCE [LARGE SCALE GENOMIC DNA]</scope>
    <source>
        <strain evidence="10 11">DSM 21458</strain>
    </source>
</reference>
<comment type="similarity">
    <text evidence="2">Belongs to the major facilitator superfamily. EmrB family.</text>
</comment>
<evidence type="ECO:0000256" key="6">
    <source>
        <dbReference type="ARBA" id="ARBA00022989"/>
    </source>
</evidence>
<dbReference type="Gene3D" id="1.20.1720.10">
    <property type="entry name" value="Multidrug resistance protein D"/>
    <property type="match status" value="1"/>
</dbReference>
<dbReference type="PANTHER" id="PTHR42718:SF9">
    <property type="entry name" value="MAJOR FACILITATOR SUPERFAMILY MULTIDRUG TRANSPORTER MFSC"/>
    <property type="match status" value="1"/>
</dbReference>
<dbReference type="AlphaFoldDB" id="A0A841HVD8"/>
<evidence type="ECO:0000313" key="10">
    <source>
        <dbReference type="EMBL" id="MBB6096886.1"/>
    </source>
</evidence>
<feature type="transmembrane region" description="Helical" evidence="8">
    <location>
        <begin position="82"/>
        <end position="106"/>
    </location>
</feature>
<dbReference type="PROSITE" id="PS50850">
    <property type="entry name" value="MFS"/>
    <property type="match status" value="1"/>
</dbReference>
<dbReference type="InterPro" id="IPR011701">
    <property type="entry name" value="MFS"/>
</dbReference>
<evidence type="ECO:0000313" key="11">
    <source>
        <dbReference type="Proteomes" id="UP000569951"/>
    </source>
</evidence>
<feature type="transmembrane region" description="Helical" evidence="8">
    <location>
        <begin position="55"/>
        <end position="75"/>
    </location>
</feature>
<proteinExistence type="inferred from homology"/>
<feature type="transmembrane region" description="Helical" evidence="8">
    <location>
        <begin position="308"/>
        <end position="326"/>
    </location>
</feature>
<feature type="transmembrane region" description="Helical" evidence="8">
    <location>
        <begin position="169"/>
        <end position="188"/>
    </location>
</feature>
<evidence type="ECO:0000256" key="5">
    <source>
        <dbReference type="ARBA" id="ARBA00022692"/>
    </source>
</evidence>
<evidence type="ECO:0000256" key="7">
    <source>
        <dbReference type="ARBA" id="ARBA00023136"/>
    </source>
</evidence>
<dbReference type="InterPro" id="IPR036259">
    <property type="entry name" value="MFS_trans_sf"/>
</dbReference>
<feature type="transmembrane region" description="Helical" evidence="8">
    <location>
        <begin position="112"/>
        <end position="133"/>
    </location>
</feature>
<feature type="transmembrane region" description="Helical" evidence="8">
    <location>
        <begin position="409"/>
        <end position="430"/>
    </location>
</feature>
<feature type="transmembrane region" description="Helical" evidence="8">
    <location>
        <begin position="450"/>
        <end position="471"/>
    </location>
</feature>
<feature type="transmembrane region" description="Helical" evidence="8">
    <location>
        <begin position="272"/>
        <end position="296"/>
    </location>
</feature>
<keyword evidence="6 8" id="KW-1133">Transmembrane helix</keyword>
<protein>
    <submittedName>
        <fullName evidence="10">DHA2 family lincomycin resistance protein-like MFS transporter</fullName>
    </submittedName>
</protein>
<keyword evidence="7 8" id="KW-0472">Membrane</keyword>
<evidence type="ECO:0000256" key="1">
    <source>
        <dbReference type="ARBA" id="ARBA00004651"/>
    </source>
</evidence>
<keyword evidence="11" id="KW-1185">Reference proteome</keyword>
<feature type="transmembrane region" description="Helical" evidence="8">
    <location>
        <begin position="145"/>
        <end position="163"/>
    </location>
</feature>
<evidence type="ECO:0000256" key="2">
    <source>
        <dbReference type="ARBA" id="ARBA00008537"/>
    </source>
</evidence>
<dbReference type="RefSeq" id="WP_183983754.1">
    <property type="nucleotide sequence ID" value="NZ_JACHHG010000001.1"/>
</dbReference>
<dbReference type="Proteomes" id="UP000569951">
    <property type="component" value="Unassembled WGS sequence"/>
</dbReference>
<keyword evidence="4" id="KW-1003">Cell membrane</keyword>